<sequence>MIHICICDDSDAMRDELCGLIQGLCQKHSIAASVSCCSSGEELLFDPDDKNRTTDIFFLDILMKKLNGIETAAKLRAINPTAQIIFLTVSKEHVFEALDVMPLHYLLKQDMRTEKIEKVFLKAVSLAEKGRKEKFTYKFGKTIGSVLLTDIIFFEVKNRIIEIHVKAGPPIEFYGNISDLEQQLPPESFHRVHRSYIVNFENVDYLSGKEFVCIDRTVIPIGQKYADSREHYQNYLLNGLSMV</sequence>
<dbReference type="SMART" id="SM00850">
    <property type="entry name" value="LytTR"/>
    <property type="match status" value="1"/>
</dbReference>
<gene>
    <name evidence="10" type="ORF">H8708_00960</name>
</gene>
<dbReference type="Pfam" id="PF04397">
    <property type="entry name" value="LytTR"/>
    <property type="match status" value="1"/>
</dbReference>
<comment type="caution">
    <text evidence="10">The sequence shown here is derived from an EMBL/GenBank/DDBJ whole genome shotgun (WGS) entry which is preliminary data.</text>
</comment>
<feature type="domain" description="Response regulatory" evidence="8">
    <location>
        <begin position="3"/>
        <end position="123"/>
    </location>
</feature>
<evidence type="ECO:0000256" key="7">
    <source>
        <dbReference type="PROSITE-ProRule" id="PRU00169"/>
    </source>
</evidence>
<evidence type="ECO:0000259" key="8">
    <source>
        <dbReference type="PROSITE" id="PS50110"/>
    </source>
</evidence>
<dbReference type="PANTHER" id="PTHR37299">
    <property type="entry name" value="TRANSCRIPTIONAL REGULATOR-RELATED"/>
    <property type="match status" value="1"/>
</dbReference>
<keyword evidence="4" id="KW-0010">Activator</keyword>
<comment type="function">
    <text evidence="5">May play the central regulatory role in sporulation. It may be an element of the effector pathway responsible for the activation of sporulation genes in response to nutritional stress. Spo0A may act in concert with spo0H (a sigma factor) to control the expression of some genes that are critical to the sporulation process.</text>
</comment>
<accession>A0ABR7NNW8</accession>
<dbReference type="InterPro" id="IPR011006">
    <property type="entry name" value="CheY-like_superfamily"/>
</dbReference>
<name>A0ABR7NNW8_9FIRM</name>
<keyword evidence="2" id="KW-0963">Cytoplasm</keyword>
<evidence type="ECO:0000256" key="5">
    <source>
        <dbReference type="ARBA" id="ARBA00024867"/>
    </source>
</evidence>
<evidence type="ECO:0000256" key="2">
    <source>
        <dbReference type="ARBA" id="ARBA00022490"/>
    </source>
</evidence>
<feature type="modified residue" description="4-aspartylphosphate" evidence="7">
    <location>
        <position position="60"/>
    </location>
</feature>
<dbReference type="InterPro" id="IPR001789">
    <property type="entry name" value="Sig_transdc_resp-reg_receiver"/>
</dbReference>
<feature type="domain" description="HTH LytTR-type" evidence="9">
    <location>
        <begin position="135"/>
        <end position="203"/>
    </location>
</feature>
<dbReference type="EMBL" id="JACRTJ010000003">
    <property type="protein sequence ID" value="MBC8597813.1"/>
    <property type="molecule type" value="Genomic_DNA"/>
</dbReference>
<dbReference type="PROSITE" id="PS50930">
    <property type="entry name" value="HTH_LYTTR"/>
    <property type="match status" value="1"/>
</dbReference>
<dbReference type="InterPro" id="IPR007492">
    <property type="entry name" value="LytTR_DNA-bd_dom"/>
</dbReference>
<evidence type="ECO:0000313" key="11">
    <source>
        <dbReference type="Proteomes" id="UP000647491"/>
    </source>
</evidence>
<dbReference type="SUPFAM" id="SSF52172">
    <property type="entry name" value="CheY-like"/>
    <property type="match status" value="1"/>
</dbReference>
<dbReference type="PROSITE" id="PS50110">
    <property type="entry name" value="RESPONSE_REGULATORY"/>
    <property type="match status" value="1"/>
</dbReference>
<keyword evidence="3" id="KW-0902">Two-component regulatory system</keyword>
<dbReference type="Pfam" id="PF00072">
    <property type="entry name" value="Response_reg"/>
    <property type="match status" value="1"/>
</dbReference>
<dbReference type="InterPro" id="IPR046947">
    <property type="entry name" value="LytR-like"/>
</dbReference>
<protein>
    <recommendedName>
        <fullName evidence="1">Stage 0 sporulation protein A homolog</fullName>
    </recommendedName>
</protein>
<evidence type="ECO:0000256" key="1">
    <source>
        <dbReference type="ARBA" id="ARBA00018672"/>
    </source>
</evidence>
<evidence type="ECO:0000313" key="10">
    <source>
        <dbReference type="EMBL" id="MBC8597813.1"/>
    </source>
</evidence>
<reference evidence="10 11" key="1">
    <citation type="submission" date="2020-08" db="EMBL/GenBank/DDBJ databases">
        <title>Genome public.</title>
        <authorList>
            <person name="Liu C."/>
            <person name="Sun Q."/>
        </authorList>
    </citation>
    <scope>NUCLEOTIDE SEQUENCE [LARGE SCALE GENOMIC DNA]</scope>
    <source>
        <strain evidence="10 11">BX10</strain>
    </source>
</reference>
<evidence type="ECO:0000256" key="3">
    <source>
        <dbReference type="ARBA" id="ARBA00023012"/>
    </source>
</evidence>
<dbReference type="Gene3D" id="3.40.50.2300">
    <property type="match status" value="1"/>
</dbReference>
<proteinExistence type="predicted"/>
<dbReference type="Proteomes" id="UP000647491">
    <property type="component" value="Unassembled WGS sequence"/>
</dbReference>
<dbReference type="RefSeq" id="WP_262426693.1">
    <property type="nucleotide sequence ID" value="NZ_JACRTJ010000003.1"/>
</dbReference>
<dbReference type="SMART" id="SM00448">
    <property type="entry name" value="REC"/>
    <property type="match status" value="1"/>
</dbReference>
<evidence type="ECO:0000256" key="6">
    <source>
        <dbReference type="ARBA" id="ARBA00037164"/>
    </source>
</evidence>
<dbReference type="Gene3D" id="2.40.50.1020">
    <property type="entry name" value="LytTr DNA-binding domain"/>
    <property type="match status" value="1"/>
</dbReference>
<evidence type="ECO:0000256" key="4">
    <source>
        <dbReference type="ARBA" id="ARBA00023159"/>
    </source>
</evidence>
<organism evidence="10 11">
    <name type="scientific">Enterocloster hominis</name>
    <name type="common">ex Liu et al. 2021</name>
    <dbReference type="NCBI Taxonomy" id="2763663"/>
    <lineage>
        <taxon>Bacteria</taxon>
        <taxon>Bacillati</taxon>
        <taxon>Bacillota</taxon>
        <taxon>Clostridia</taxon>
        <taxon>Lachnospirales</taxon>
        <taxon>Lachnospiraceae</taxon>
        <taxon>Enterocloster</taxon>
    </lineage>
</organism>
<comment type="function">
    <text evidence="6">Required for high-level post-exponential phase expression of a series of secreted proteins.</text>
</comment>
<dbReference type="PANTHER" id="PTHR37299:SF3">
    <property type="entry name" value="STAGE 0 SPORULATION PROTEIN A HOMOLOG"/>
    <property type="match status" value="1"/>
</dbReference>
<keyword evidence="11" id="KW-1185">Reference proteome</keyword>
<keyword evidence="7" id="KW-0597">Phosphoprotein</keyword>
<evidence type="ECO:0000259" key="9">
    <source>
        <dbReference type="PROSITE" id="PS50930"/>
    </source>
</evidence>